<dbReference type="KEGG" id="cbaa:SRAA_1796"/>
<reference evidence="2 3" key="1">
    <citation type="journal article" date="2014" name="Nat. Commun.">
        <title>Physiological and genomic features of highly alkaliphilic hydrogen-utilizing Betaproteobacteria from a continental serpentinizing site.</title>
        <authorList>
            <person name="Suzuki S."/>
            <person name="Kuenen J.G."/>
            <person name="Schipper K."/>
            <person name="van der Velde S."/>
            <person name="Ishii S."/>
            <person name="Wu A."/>
            <person name="Sorokin D.Y."/>
            <person name="Tenney A."/>
            <person name="Meng X.Y."/>
            <person name="Morrill P.L."/>
            <person name="Kamagata Y."/>
            <person name="Muyzer G."/>
            <person name="Nealson K.H."/>
        </authorList>
    </citation>
    <scope>NUCLEOTIDE SEQUENCE [LARGE SCALE GENOMIC DNA]</scope>
    <source>
        <strain evidence="2 3">A1</strain>
    </source>
</reference>
<evidence type="ECO:0000256" key="1">
    <source>
        <dbReference type="SAM" id="MobiDB-lite"/>
    </source>
</evidence>
<keyword evidence="3" id="KW-1185">Reference proteome</keyword>
<dbReference type="SUPFAM" id="SSF56954">
    <property type="entry name" value="Outer membrane efflux proteins (OEP)"/>
    <property type="match status" value="1"/>
</dbReference>
<dbReference type="RefSeq" id="WP_052467535.1">
    <property type="nucleotide sequence ID" value="NZ_AP014568.1"/>
</dbReference>
<organism evidence="2 3">
    <name type="scientific">Serpentinimonas raichei</name>
    <dbReference type="NCBI Taxonomy" id="1458425"/>
    <lineage>
        <taxon>Bacteria</taxon>
        <taxon>Pseudomonadati</taxon>
        <taxon>Pseudomonadota</taxon>
        <taxon>Betaproteobacteria</taxon>
        <taxon>Burkholderiales</taxon>
        <taxon>Comamonadaceae</taxon>
        <taxon>Serpentinimonas</taxon>
    </lineage>
</organism>
<name>A0A060NK41_9BURK</name>
<dbReference type="OrthoDB" id="8554634at2"/>
<dbReference type="AlphaFoldDB" id="A0A060NK41"/>
<dbReference type="STRING" id="1458425.SRAA_1796"/>
<dbReference type="HOGENOM" id="CLU_625467_0_0_4"/>
<sequence length="447" mass="47400">MFAFSLAPVQRVWRLQRGGPYAFLNPILGAALLGAALSGPAWAHGPAHAETHSDWRAANELVGSFPRGHADIVQWEAQQPPAAAAPQADAVAQRWSLDHALRAAQRARPDLLARPGQNALERAELRLAQADLALQVERAWLRAVAAGSGARYQTQVLQAAQAGAELAARLVRVGNWPQMRLLQEQLLLNQAQAQQRAAQHQQHLAVLDLWRLAGSGLTPAQLAQRLPTDWPTVSAPAAPTFAPLAALEAQALQAHPRWPLLQRQAQMLERGLSAAERAGLAATLAAAVAPQPQALAASAQPAAQPGTAAPPSQPELTAGQLWPHTWDKAAEARAEADALERQIRADLLSAYSAWQTATELAEGSAQDALRLHTALQDETQQRYNGMLKSTWELLASASARVQATEAALLARRDAAVAAAELRAVLAGLPYSGSAPDAAASPEAAKGK</sequence>
<dbReference type="Proteomes" id="UP000067461">
    <property type="component" value="Chromosome"/>
</dbReference>
<evidence type="ECO:0000313" key="2">
    <source>
        <dbReference type="EMBL" id="BAO81650.1"/>
    </source>
</evidence>
<proteinExistence type="predicted"/>
<accession>A0A060NK41</accession>
<evidence type="ECO:0000313" key="3">
    <source>
        <dbReference type="Proteomes" id="UP000067461"/>
    </source>
</evidence>
<gene>
    <name evidence="2" type="ORF">SRAA_1796</name>
</gene>
<dbReference type="Gene3D" id="1.20.1600.10">
    <property type="entry name" value="Outer membrane efflux proteins (OEP)"/>
    <property type="match status" value="1"/>
</dbReference>
<feature type="compositionally biased region" description="Low complexity" evidence="1">
    <location>
        <begin position="297"/>
        <end position="310"/>
    </location>
</feature>
<feature type="region of interest" description="Disordered" evidence="1">
    <location>
        <begin position="297"/>
        <end position="318"/>
    </location>
</feature>
<protein>
    <submittedName>
        <fullName evidence="2">Outer membrane protein</fullName>
    </submittedName>
</protein>
<dbReference type="EMBL" id="AP014568">
    <property type="protein sequence ID" value="BAO81650.1"/>
    <property type="molecule type" value="Genomic_DNA"/>
</dbReference>